<name>A0A2P2J230_RHIMU</name>
<evidence type="ECO:0000313" key="1">
    <source>
        <dbReference type="EMBL" id="MBW87546.1"/>
    </source>
</evidence>
<dbReference type="AlphaFoldDB" id="A0A2P2J230"/>
<accession>A0A2P2J230</accession>
<proteinExistence type="predicted"/>
<organism evidence="1">
    <name type="scientific">Rhizophora mucronata</name>
    <name type="common">Asiatic mangrove</name>
    <dbReference type="NCBI Taxonomy" id="61149"/>
    <lineage>
        <taxon>Eukaryota</taxon>
        <taxon>Viridiplantae</taxon>
        <taxon>Streptophyta</taxon>
        <taxon>Embryophyta</taxon>
        <taxon>Tracheophyta</taxon>
        <taxon>Spermatophyta</taxon>
        <taxon>Magnoliopsida</taxon>
        <taxon>eudicotyledons</taxon>
        <taxon>Gunneridae</taxon>
        <taxon>Pentapetalae</taxon>
        <taxon>rosids</taxon>
        <taxon>fabids</taxon>
        <taxon>Malpighiales</taxon>
        <taxon>Rhizophoraceae</taxon>
        <taxon>Rhizophora</taxon>
    </lineage>
</organism>
<sequence length="45" mass="5032">MKKFHAFLQLPGRGHCFQGNYKSLVVDQAAAAHFLNHAPEHIDVS</sequence>
<protein>
    <submittedName>
        <fullName evidence="1">Uncharacterized protein</fullName>
    </submittedName>
</protein>
<reference evidence="1" key="1">
    <citation type="submission" date="2018-02" db="EMBL/GenBank/DDBJ databases">
        <title>Rhizophora mucronata_Transcriptome.</title>
        <authorList>
            <person name="Meera S.P."/>
            <person name="Sreeshan A."/>
            <person name="Augustine A."/>
        </authorList>
    </citation>
    <scope>NUCLEOTIDE SEQUENCE</scope>
    <source>
        <tissue evidence="1">Leaf</tissue>
    </source>
</reference>
<dbReference type="EMBL" id="GGEC01007063">
    <property type="protein sequence ID" value="MBW87546.1"/>
    <property type="molecule type" value="Transcribed_RNA"/>
</dbReference>